<proteinExistence type="predicted"/>
<keyword evidence="4" id="KW-1185">Reference proteome</keyword>
<feature type="domain" description="DUF302" evidence="2">
    <location>
        <begin position="53"/>
        <end position="113"/>
    </location>
</feature>
<dbReference type="Proteomes" id="UP000244898">
    <property type="component" value="Unassembled WGS sequence"/>
</dbReference>
<sequence length="285" mass="30623">MTIHRHMLVGAFVSSLFMIEATAQQTVQYQVDQNAEAVQRAVEAAGLDAIVAIDHARLAAAEGVEMPASRVQVFSDTELNTAILSQNIRAGLDLPLRVLSFDERAEATVMYTDFAFLGKRHGLNSSELADAFTAKMDSALATIEAIAAPIQGLTENYGVLELTSAHGHPETIERLRAAVMSQGDTVWFGEMDFTQEAKALGHDLGPATLLLFGGPAPGGVAMAEFPAIGLDAFCQKLLVYEGPDGSVRVIYNDIAALAQLHYGQTTKPHHQLNERLTATFSKAVE</sequence>
<reference evidence="4" key="1">
    <citation type="submission" date="2018-03" db="EMBL/GenBank/DDBJ databases">
        <authorList>
            <person name="Rodrigo-Torres L."/>
            <person name="Arahal R. D."/>
            <person name="Lucena T."/>
        </authorList>
    </citation>
    <scope>NUCLEOTIDE SEQUENCE [LARGE SCALE GENOMIC DNA]</scope>
    <source>
        <strain evidence="4">CECT 7615</strain>
    </source>
</reference>
<feature type="domain" description="DUF302" evidence="2">
    <location>
        <begin position="192"/>
        <end position="253"/>
    </location>
</feature>
<dbReference type="InterPro" id="IPR005180">
    <property type="entry name" value="DUF302"/>
</dbReference>
<feature type="signal peptide" evidence="1">
    <location>
        <begin position="1"/>
        <end position="23"/>
    </location>
</feature>
<dbReference type="AlphaFoldDB" id="A0A2R8CF56"/>
<dbReference type="EMBL" id="ONZG01000015">
    <property type="protein sequence ID" value="SPJ31026.1"/>
    <property type="molecule type" value="Genomic_DNA"/>
</dbReference>
<keyword evidence="1" id="KW-0732">Signal</keyword>
<dbReference type="Gene3D" id="3.30.310.70">
    <property type="entry name" value="TT1751-like domain"/>
    <property type="match status" value="2"/>
</dbReference>
<evidence type="ECO:0000313" key="3">
    <source>
        <dbReference type="EMBL" id="SPJ31026.1"/>
    </source>
</evidence>
<dbReference type="Pfam" id="PF03625">
    <property type="entry name" value="DUF302"/>
    <property type="match status" value="2"/>
</dbReference>
<protein>
    <recommendedName>
        <fullName evidence="2">DUF302 domain-containing protein</fullName>
    </recommendedName>
</protein>
<feature type="chain" id="PRO_5015350758" description="DUF302 domain-containing protein" evidence="1">
    <location>
        <begin position="24"/>
        <end position="285"/>
    </location>
</feature>
<evidence type="ECO:0000259" key="2">
    <source>
        <dbReference type="Pfam" id="PF03625"/>
    </source>
</evidence>
<gene>
    <name evidence="3" type="ORF">TRM7615_04565</name>
</gene>
<evidence type="ECO:0000256" key="1">
    <source>
        <dbReference type="SAM" id="SignalP"/>
    </source>
</evidence>
<evidence type="ECO:0000313" key="4">
    <source>
        <dbReference type="Proteomes" id="UP000244898"/>
    </source>
</evidence>
<dbReference type="SUPFAM" id="SSF103247">
    <property type="entry name" value="TT1751-like"/>
    <property type="match status" value="2"/>
</dbReference>
<dbReference type="CDD" id="cd14797">
    <property type="entry name" value="DUF302"/>
    <property type="match status" value="2"/>
</dbReference>
<organism evidence="3 4">
    <name type="scientific">Falsiruegeria mediterranea M17</name>
    <dbReference type="NCBI Taxonomy" id="1200281"/>
    <lineage>
        <taxon>Bacteria</taxon>
        <taxon>Pseudomonadati</taxon>
        <taxon>Pseudomonadota</taxon>
        <taxon>Alphaproteobacteria</taxon>
        <taxon>Rhodobacterales</taxon>
        <taxon>Roseobacteraceae</taxon>
        <taxon>Falsiruegeria</taxon>
    </lineage>
</organism>
<dbReference type="PANTHER" id="PTHR38342">
    <property type="entry name" value="SLR5037 PROTEIN"/>
    <property type="match status" value="1"/>
</dbReference>
<name>A0A2R8CF56_9RHOB</name>
<dbReference type="RefSeq" id="WP_235824185.1">
    <property type="nucleotide sequence ID" value="NZ_ONZG01000015.1"/>
</dbReference>
<dbReference type="PANTHER" id="PTHR38342:SF2">
    <property type="entry name" value="INNER MEMBRANE OR EXPORTED"/>
    <property type="match status" value="1"/>
</dbReference>
<accession>A0A2R8CF56</accession>
<dbReference type="InterPro" id="IPR035923">
    <property type="entry name" value="TT1751-like_sf"/>
</dbReference>